<proteinExistence type="predicted"/>
<feature type="compositionally biased region" description="Polar residues" evidence="1">
    <location>
        <begin position="406"/>
        <end position="415"/>
    </location>
</feature>
<feature type="compositionally biased region" description="Polar residues" evidence="1">
    <location>
        <begin position="1"/>
        <end position="14"/>
    </location>
</feature>
<organism evidence="2 3">
    <name type="scientific">Cannabis sativa</name>
    <name type="common">Hemp</name>
    <name type="synonym">Marijuana</name>
    <dbReference type="NCBI Taxonomy" id="3483"/>
    <lineage>
        <taxon>Eukaryota</taxon>
        <taxon>Viridiplantae</taxon>
        <taxon>Streptophyta</taxon>
        <taxon>Embryophyta</taxon>
        <taxon>Tracheophyta</taxon>
        <taxon>Spermatophyta</taxon>
        <taxon>Magnoliopsida</taxon>
        <taxon>eudicotyledons</taxon>
        <taxon>Gunneridae</taxon>
        <taxon>Pentapetalae</taxon>
        <taxon>rosids</taxon>
        <taxon>fabids</taxon>
        <taxon>Rosales</taxon>
        <taxon>Cannabaceae</taxon>
        <taxon>Cannabis</taxon>
    </lineage>
</organism>
<evidence type="ECO:0000313" key="3">
    <source>
        <dbReference type="Proteomes" id="UP000525078"/>
    </source>
</evidence>
<name>A0A7J6HPS4_CANSA</name>
<dbReference type="EMBL" id="JAATIP010000001">
    <property type="protein sequence ID" value="KAF4396728.1"/>
    <property type="molecule type" value="Genomic_DNA"/>
</dbReference>
<comment type="caution">
    <text evidence="2">The sequence shown here is derived from an EMBL/GenBank/DDBJ whole genome shotgun (WGS) entry which is preliminary data.</text>
</comment>
<feature type="compositionally biased region" description="Basic and acidic residues" evidence="1">
    <location>
        <begin position="16"/>
        <end position="36"/>
    </location>
</feature>
<feature type="region of interest" description="Disordered" evidence="1">
    <location>
        <begin position="398"/>
        <end position="474"/>
    </location>
</feature>
<reference evidence="2 3" key="1">
    <citation type="journal article" date="2020" name="bioRxiv">
        <title>Sequence and annotation of 42 cannabis genomes reveals extensive copy number variation in cannabinoid synthesis and pathogen resistance genes.</title>
        <authorList>
            <person name="Mckernan K.J."/>
            <person name="Helbert Y."/>
            <person name="Kane L.T."/>
            <person name="Ebling H."/>
            <person name="Zhang L."/>
            <person name="Liu B."/>
            <person name="Eaton Z."/>
            <person name="Mclaughlin S."/>
            <person name="Kingan S."/>
            <person name="Baybayan P."/>
            <person name="Concepcion G."/>
            <person name="Jordan M."/>
            <person name="Riva A."/>
            <person name="Barbazuk W."/>
            <person name="Harkins T."/>
        </authorList>
    </citation>
    <scope>NUCLEOTIDE SEQUENCE [LARGE SCALE GENOMIC DNA]</scope>
    <source>
        <strain evidence="3">cv. Jamaican Lion 4</strain>
        <tissue evidence="2">Leaf</tissue>
    </source>
</reference>
<dbReference type="SUPFAM" id="SSF57756">
    <property type="entry name" value="Retrovirus zinc finger-like domains"/>
    <property type="match status" value="1"/>
</dbReference>
<feature type="compositionally biased region" description="Basic and acidic residues" evidence="1">
    <location>
        <begin position="423"/>
        <end position="441"/>
    </location>
</feature>
<dbReference type="GO" id="GO:0008270">
    <property type="term" value="F:zinc ion binding"/>
    <property type="evidence" value="ECO:0007669"/>
    <property type="project" value="InterPro"/>
</dbReference>
<dbReference type="PANTHER" id="PTHR47718">
    <property type="entry name" value="OS01G0519700 PROTEIN"/>
    <property type="match status" value="1"/>
</dbReference>
<gene>
    <name evidence="2" type="ORF">F8388_004696</name>
</gene>
<dbReference type="GO" id="GO:0003676">
    <property type="term" value="F:nucleic acid binding"/>
    <property type="evidence" value="ECO:0007669"/>
    <property type="project" value="InterPro"/>
</dbReference>
<feature type="compositionally biased region" description="Acidic residues" evidence="1">
    <location>
        <begin position="37"/>
        <end position="47"/>
    </location>
</feature>
<sequence length="474" mass="54670">MANEENNLRSSQNEVEVIKIPEHEVENNGDRAHVQEANDEDVEETKDEEGHVNEELAQPDIAQWTILLQFLGIDKEPEDIEFSDFNGKEFLSIEQAESSKARDLRRTGCRAEFRINLNRETGMWVTKCFRTHHNHALGSAIQKPFLRSKRKFTKSTMEQLMLMKRAGIGTSQVWQYLVEVSDGWENVGCMKDDLYEKPLVILLGSNNHDKTCVFGVALLEKENWETNNWYYKVEEWEHNWMELLEKYDLANNKWIKDQYKSRDKWADTYLRGHYFGGARATGENGIKRKNLEIMNFPTCLVKSRWLNDAKDMQSATLGIERRCPHPEVIENSRYSSVTSQTCITSYLASRSQEAFEKAMSVISNLNAELEKIPPDKEFNILNKNEGEFPNNILDSKILKTRGRPTIASSSRSSPQGKDKNKRKSDDRHCAICSGTDHDKRNCPTKPKLTTDSPTQPKLPSKKNDQAKKKMKVNM</sequence>
<protein>
    <recommendedName>
        <fullName evidence="4">Protein FAR1-RELATED SEQUENCE</fullName>
    </recommendedName>
</protein>
<feature type="region of interest" description="Disordered" evidence="1">
    <location>
        <begin position="1"/>
        <end position="52"/>
    </location>
</feature>
<evidence type="ECO:0000313" key="2">
    <source>
        <dbReference type="EMBL" id="KAF4396728.1"/>
    </source>
</evidence>
<dbReference type="InterPro" id="IPR036875">
    <property type="entry name" value="Znf_CCHC_sf"/>
</dbReference>
<dbReference type="AlphaFoldDB" id="A0A7J6HPS4"/>
<evidence type="ECO:0000256" key="1">
    <source>
        <dbReference type="SAM" id="MobiDB-lite"/>
    </source>
</evidence>
<dbReference type="Proteomes" id="UP000525078">
    <property type="component" value="Unassembled WGS sequence"/>
</dbReference>
<accession>A0A7J6HPS4</accession>
<feature type="compositionally biased region" description="Polar residues" evidence="1">
    <location>
        <begin position="447"/>
        <end position="457"/>
    </location>
</feature>
<evidence type="ECO:0008006" key="4">
    <source>
        <dbReference type="Google" id="ProtNLM"/>
    </source>
</evidence>